<dbReference type="AlphaFoldDB" id="A0A916YZI9"/>
<keyword evidence="3" id="KW-1185">Reference proteome</keyword>
<reference evidence="2" key="2">
    <citation type="submission" date="2020-09" db="EMBL/GenBank/DDBJ databases">
        <authorList>
            <person name="Sun Q."/>
            <person name="Zhou Y."/>
        </authorList>
    </citation>
    <scope>NUCLEOTIDE SEQUENCE</scope>
    <source>
        <strain evidence="2">CGMCC 1.15958</strain>
    </source>
</reference>
<feature type="transmembrane region" description="Helical" evidence="1">
    <location>
        <begin position="74"/>
        <end position="92"/>
    </location>
</feature>
<dbReference type="Proteomes" id="UP000609064">
    <property type="component" value="Unassembled WGS sequence"/>
</dbReference>
<protein>
    <submittedName>
        <fullName evidence="2">Uncharacterized protein</fullName>
    </submittedName>
</protein>
<sequence length="209" mass="23957">MTDLLQEQIEDYVAGVMSETDKVSFEEKIKSDAQLLQQVNETQRLREILLRSRVRRQVDAARAEINQPRKGKGLIFMLGGFAAAASVLLFMLSSPMMLTSQEFNYRGETTINQASEARANDFEKAKAIINKGENPQDAIMILEKLAYNPEISSNYQRNSKWMLVIAYLQADKADKAEETFNKINCEGIECPYSTWEKTKIKWQIFWGKN</sequence>
<evidence type="ECO:0000256" key="1">
    <source>
        <dbReference type="SAM" id="Phobius"/>
    </source>
</evidence>
<evidence type="ECO:0000313" key="3">
    <source>
        <dbReference type="Proteomes" id="UP000609064"/>
    </source>
</evidence>
<evidence type="ECO:0000313" key="2">
    <source>
        <dbReference type="EMBL" id="GGD67317.1"/>
    </source>
</evidence>
<name>A0A916YZI9_9BACT</name>
<keyword evidence="1" id="KW-0472">Membrane</keyword>
<dbReference type="EMBL" id="BMKK01000007">
    <property type="protein sequence ID" value="GGD67317.1"/>
    <property type="molecule type" value="Genomic_DNA"/>
</dbReference>
<organism evidence="2 3">
    <name type="scientific">Emticicia aquatilis</name>
    <dbReference type="NCBI Taxonomy" id="1537369"/>
    <lineage>
        <taxon>Bacteria</taxon>
        <taxon>Pseudomonadati</taxon>
        <taxon>Bacteroidota</taxon>
        <taxon>Cytophagia</taxon>
        <taxon>Cytophagales</taxon>
        <taxon>Leadbetterellaceae</taxon>
        <taxon>Emticicia</taxon>
    </lineage>
</organism>
<dbReference type="RefSeq" id="WP_188767678.1">
    <property type="nucleotide sequence ID" value="NZ_BMKK01000007.1"/>
</dbReference>
<keyword evidence="1" id="KW-0812">Transmembrane</keyword>
<reference evidence="2" key="1">
    <citation type="journal article" date="2014" name="Int. J. Syst. Evol. Microbiol.">
        <title>Complete genome sequence of Corynebacterium casei LMG S-19264T (=DSM 44701T), isolated from a smear-ripened cheese.</title>
        <authorList>
            <consortium name="US DOE Joint Genome Institute (JGI-PGF)"/>
            <person name="Walter F."/>
            <person name="Albersmeier A."/>
            <person name="Kalinowski J."/>
            <person name="Ruckert C."/>
        </authorList>
    </citation>
    <scope>NUCLEOTIDE SEQUENCE</scope>
    <source>
        <strain evidence="2">CGMCC 1.15958</strain>
    </source>
</reference>
<proteinExistence type="predicted"/>
<gene>
    <name evidence="2" type="ORF">GCM10011514_34250</name>
</gene>
<keyword evidence="1" id="KW-1133">Transmembrane helix</keyword>
<accession>A0A916YZI9</accession>
<comment type="caution">
    <text evidence="2">The sequence shown here is derived from an EMBL/GenBank/DDBJ whole genome shotgun (WGS) entry which is preliminary data.</text>
</comment>